<dbReference type="NCBIfam" id="TIGR02074">
    <property type="entry name" value="PBP_1a_fam"/>
    <property type="match status" value="1"/>
</dbReference>
<keyword evidence="12" id="KW-0808">Transferase</keyword>
<dbReference type="EC" id="3.4.16.4" evidence="6"/>
<dbReference type="GO" id="GO:0046677">
    <property type="term" value="P:response to antibiotic"/>
    <property type="evidence" value="ECO:0007669"/>
    <property type="project" value="UniProtKB-KW"/>
</dbReference>
<keyword evidence="15" id="KW-0133">Cell shape</keyword>
<dbReference type="InterPro" id="IPR023346">
    <property type="entry name" value="Lysozyme-like_dom_sf"/>
</dbReference>
<comment type="pathway">
    <text evidence="26">Glycan biosynthesis.</text>
</comment>
<dbReference type="InterPro" id="IPR001460">
    <property type="entry name" value="PCN-bd_Tpept"/>
</dbReference>
<dbReference type="Proteomes" id="UP000886887">
    <property type="component" value="Unassembled WGS sequence"/>
</dbReference>
<comment type="catalytic activity">
    <reaction evidence="25">
        <text>[GlcNAc-(1-&gt;4)-Mur2Ac(oyl-L-Ala-gamma-D-Glu-L-Lys-D-Ala-D-Ala)](n)-di-trans,octa-cis-undecaprenyl diphosphate + beta-D-GlcNAc-(1-&gt;4)-Mur2Ac(oyl-L-Ala-gamma-D-Glu-L-Lys-D-Ala-D-Ala)-di-trans,octa-cis-undecaprenyl diphosphate = [GlcNAc-(1-&gt;4)-Mur2Ac(oyl-L-Ala-gamma-D-Glu-L-Lys-D-Ala-D-Ala)](n+1)-di-trans,octa-cis-undecaprenyl diphosphate + di-trans,octa-cis-undecaprenyl diphosphate + H(+)</text>
        <dbReference type="Rhea" id="RHEA:23708"/>
        <dbReference type="Rhea" id="RHEA-COMP:9602"/>
        <dbReference type="Rhea" id="RHEA-COMP:9603"/>
        <dbReference type="ChEBI" id="CHEBI:15378"/>
        <dbReference type="ChEBI" id="CHEBI:58405"/>
        <dbReference type="ChEBI" id="CHEBI:60033"/>
        <dbReference type="ChEBI" id="CHEBI:78435"/>
        <dbReference type="EC" id="2.4.99.28"/>
    </reaction>
</comment>
<evidence type="ECO:0000256" key="1">
    <source>
        <dbReference type="ARBA" id="ARBA00002624"/>
    </source>
</evidence>
<feature type="transmembrane region" description="Helical" evidence="28">
    <location>
        <begin position="153"/>
        <end position="183"/>
    </location>
</feature>
<keyword evidence="8" id="KW-1003">Cell membrane</keyword>
<feature type="domain" description="Penicillin-binding protein transpeptidase" evidence="29">
    <location>
        <begin position="527"/>
        <end position="774"/>
    </location>
</feature>
<dbReference type="InterPro" id="IPR001264">
    <property type="entry name" value="Glyco_trans_51"/>
</dbReference>
<evidence type="ECO:0000256" key="6">
    <source>
        <dbReference type="ARBA" id="ARBA00012448"/>
    </source>
</evidence>
<evidence type="ECO:0000256" key="4">
    <source>
        <dbReference type="ARBA" id="ARBA00007090"/>
    </source>
</evidence>
<dbReference type="GO" id="GO:0008360">
    <property type="term" value="P:regulation of cell shape"/>
    <property type="evidence" value="ECO:0007669"/>
    <property type="project" value="UniProtKB-KW"/>
</dbReference>
<dbReference type="Pfam" id="PF00905">
    <property type="entry name" value="Transpeptidase"/>
    <property type="match status" value="1"/>
</dbReference>
<organism evidence="31 32">
    <name type="scientific">Candidatus Onthenecus intestinigallinarum</name>
    <dbReference type="NCBI Taxonomy" id="2840875"/>
    <lineage>
        <taxon>Bacteria</taxon>
        <taxon>Bacillati</taxon>
        <taxon>Bacillota</taxon>
        <taxon>Clostridia</taxon>
        <taxon>Eubacteriales</taxon>
        <taxon>Candidatus Onthenecus</taxon>
    </lineage>
</organism>
<gene>
    <name evidence="31" type="ORF">IAB73_03825</name>
</gene>
<dbReference type="AlphaFoldDB" id="A0A9D0Z8Y1"/>
<evidence type="ECO:0000256" key="11">
    <source>
        <dbReference type="ARBA" id="ARBA00022676"/>
    </source>
</evidence>
<dbReference type="GO" id="GO:0009002">
    <property type="term" value="F:serine-type D-Ala-D-Ala carboxypeptidase activity"/>
    <property type="evidence" value="ECO:0007669"/>
    <property type="project" value="UniProtKB-EC"/>
</dbReference>
<comment type="similarity">
    <text evidence="4">In the C-terminal section; belongs to the transpeptidase family.</text>
</comment>
<keyword evidence="9" id="KW-0121">Carboxypeptidase</keyword>
<reference evidence="31" key="2">
    <citation type="journal article" date="2021" name="PeerJ">
        <title>Extensive microbial diversity within the chicken gut microbiome revealed by metagenomics and culture.</title>
        <authorList>
            <person name="Gilroy R."/>
            <person name="Ravi A."/>
            <person name="Getino M."/>
            <person name="Pursley I."/>
            <person name="Horton D.L."/>
            <person name="Alikhan N.F."/>
            <person name="Baker D."/>
            <person name="Gharbi K."/>
            <person name="Hall N."/>
            <person name="Watson M."/>
            <person name="Adriaenssens E.M."/>
            <person name="Foster-Nyarko E."/>
            <person name="Jarju S."/>
            <person name="Secka A."/>
            <person name="Antonio M."/>
            <person name="Oren A."/>
            <person name="Chaudhuri R.R."/>
            <person name="La Ragione R."/>
            <person name="Hildebrand F."/>
            <person name="Pallen M.J."/>
        </authorList>
    </citation>
    <scope>NUCLEOTIDE SEQUENCE</scope>
    <source>
        <strain evidence="31">ChiSxjej2B14-6234</strain>
    </source>
</reference>
<keyword evidence="18 28" id="KW-1133">Transmembrane helix</keyword>
<evidence type="ECO:0000256" key="24">
    <source>
        <dbReference type="ARBA" id="ARBA00044770"/>
    </source>
</evidence>
<feature type="domain" description="Glycosyl transferase family 51" evidence="30">
    <location>
        <begin position="213"/>
        <end position="398"/>
    </location>
</feature>
<evidence type="ECO:0000256" key="12">
    <source>
        <dbReference type="ARBA" id="ARBA00022679"/>
    </source>
</evidence>
<evidence type="ECO:0000256" key="2">
    <source>
        <dbReference type="ARBA" id="ARBA00004401"/>
    </source>
</evidence>
<evidence type="ECO:0000256" key="28">
    <source>
        <dbReference type="SAM" id="Phobius"/>
    </source>
</evidence>
<comment type="pathway">
    <text evidence="3">Cell wall biogenesis; peptidoglycan biosynthesis.</text>
</comment>
<evidence type="ECO:0000256" key="26">
    <source>
        <dbReference type="ARBA" id="ARBA00060592"/>
    </source>
</evidence>
<dbReference type="FunFam" id="1.10.3810.10:FF:000001">
    <property type="entry name" value="Penicillin-binding protein 1A"/>
    <property type="match status" value="1"/>
</dbReference>
<evidence type="ECO:0000256" key="8">
    <source>
        <dbReference type="ARBA" id="ARBA00022475"/>
    </source>
</evidence>
<proteinExistence type="inferred from homology"/>
<dbReference type="Gene3D" id="1.10.3810.10">
    <property type="entry name" value="Biosynthetic peptidoglycan transglycosylase-like"/>
    <property type="match status" value="1"/>
</dbReference>
<evidence type="ECO:0000256" key="23">
    <source>
        <dbReference type="ARBA" id="ARBA00034000"/>
    </source>
</evidence>
<evidence type="ECO:0000256" key="17">
    <source>
        <dbReference type="ARBA" id="ARBA00022984"/>
    </source>
</evidence>
<dbReference type="Gene3D" id="3.40.710.10">
    <property type="entry name" value="DD-peptidase/beta-lactamase superfamily"/>
    <property type="match status" value="1"/>
</dbReference>
<evidence type="ECO:0000256" key="27">
    <source>
        <dbReference type="SAM" id="MobiDB-lite"/>
    </source>
</evidence>
<evidence type="ECO:0000256" key="16">
    <source>
        <dbReference type="ARBA" id="ARBA00022968"/>
    </source>
</evidence>
<evidence type="ECO:0000256" key="7">
    <source>
        <dbReference type="ARBA" id="ARBA00018638"/>
    </source>
</evidence>
<reference evidence="31" key="1">
    <citation type="submission" date="2020-10" db="EMBL/GenBank/DDBJ databases">
        <authorList>
            <person name="Gilroy R."/>
        </authorList>
    </citation>
    <scope>NUCLEOTIDE SEQUENCE</scope>
    <source>
        <strain evidence="31">ChiSxjej2B14-6234</strain>
    </source>
</reference>
<dbReference type="GO" id="GO:0009252">
    <property type="term" value="P:peptidoglycan biosynthetic process"/>
    <property type="evidence" value="ECO:0007669"/>
    <property type="project" value="UniProtKB-KW"/>
</dbReference>
<keyword evidence="20" id="KW-0046">Antibiotic resistance</keyword>
<dbReference type="Pfam" id="PF00912">
    <property type="entry name" value="Transgly"/>
    <property type="match status" value="1"/>
</dbReference>
<keyword evidence="19 28" id="KW-0472">Membrane</keyword>
<accession>A0A9D0Z8Y1</accession>
<comment type="subcellular location">
    <subcellularLocation>
        <location evidence="2">Cell membrane</location>
        <topology evidence="2">Single-pass type II membrane protein</topology>
    </subcellularLocation>
</comment>
<dbReference type="InterPro" id="IPR050396">
    <property type="entry name" value="Glycosyltr_51/Transpeptidase"/>
</dbReference>
<feature type="compositionally biased region" description="Acidic residues" evidence="27">
    <location>
        <begin position="123"/>
        <end position="133"/>
    </location>
</feature>
<dbReference type="InterPro" id="IPR012338">
    <property type="entry name" value="Beta-lactam/transpept-like"/>
</dbReference>
<dbReference type="PANTHER" id="PTHR32282:SF11">
    <property type="entry name" value="PENICILLIN-BINDING PROTEIN 1B"/>
    <property type="match status" value="1"/>
</dbReference>
<comment type="catalytic activity">
    <reaction evidence="23">
        <text>Preferential cleavage: (Ac)2-L-Lys-D-Ala-|-D-Ala. Also transpeptidation of peptidyl-alanyl moieties that are N-acyl substituents of D-alanine.</text>
        <dbReference type="EC" id="3.4.16.4"/>
    </reaction>
</comment>
<dbReference type="SUPFAM" id="SSF56601">
    <property type="entry name" value="beta-lactamase/transpeptidase-like"/>
    <property type="match status" value="1"/>
</dbReference>
<dbReference type="GO" id="GO:0006508">
    <property type="term" value="P:proteolysis"/>
    <property type="evidence" value="ECO:0007669"/>
    <property type="project" value="UniProtKB-KW"/>
</dbReference>
<evidence type="ECO:0000256" key="10">
    <source>
        <dbReference type="ARBA" id="ARBA00022670"/>
    </source>
</evidence>
<evidence type="ECO:0000256" key="19">
    <source>
        <dbReference type="ARBA" id="ARBA00023136"/>
    </source>
</evidence>
<evidence type="ECO:0000256" key="21">
    <source>
        <dbReference type="ARBA" id="ARBA00023268"/>
    </source>
</evidence>
<dbReference type="SUPFAM" id="SSF53955">
    <property type="entry name" value="Lysozyme-like"/>
    <property type="match status" value="1"/>
</dbReference>
<evidence type="ECO:0000256" key="3">
    <source>
        <dbReference type="ARBA" id="ARBA00004752"/>
    </source>
</evidence>
<evidence type="ECO:0000256" key="9">
    <source>
        <dbReference type="ARBA" id="ARBA00022645"/>
    </source>
</evidence>
<dbReference type="InterPro" id="IPR036950">
    <property type="entry name" value="PBP_transglycosylase"/>
</dbReference>
<dbReference type="EC" id="2.4.99.28" evidence="24"/>
<comment type="function">
    <text evidence="1">Cell wall formation. Synthesis of cross-linked peptidoglycan from the lipid intermediates. The enzyme has a penicillin-insensitive transglycosylase N-terminal domain (formation of linear glycan strands) and a penicillin-sensitive transpeptidase C-terminal domain (cross-linking of the peptide subunits).</text>
</comment>
<dbReference type="EMBL" id="DVFJ01000010">
    <property type="protein sequence ID" value="HIQ71324.1"/>
    <property type="molecule type" value="Genomic_DNA"/>
</dbReference>
<evidence type="ECO:0000313" key="31">
    <source>
        <dbReference type="EMBL" id="HIQ71324.1"/>
    </source>
</evidence>
<dbReference type="GO" id="GO:0030288">
    <property type="term" value="C:outer membrane-bounded periplasmic space"/>
    <property type="evidence" value="ECO:0007669"/>
    <property type="project" value="TreeGrafter"/>
</dbReference>
<keyword evidence="13 28" id="KW-0812">Transmembrane</keyword>
<evidence type="ECO:0000256" key="20">
    <source>
        <dbReference type="ARBA" id="ARBA00023251"/>
    </source>
</evidence>
<keyword evidence="11" id="KW-0328">Glycosyltransferase</keyword>
<protein>
    <recommendedName>
        <fullName evidence="7">Penicillin-binding protein 1A</fullName>
        <ecNumber evidence="24">2.4.99.28</ecNumber>
        <ecNumber evidence="6">3.4.16.4</ecNumber>
    </recommendedName>
</protein>
<dbReference type="GO" id="GO:0008955">
    <property type="term" value="F:peptidoglycan glycosyltransferase activity"/>
    <property type="evidence" value="ECO:0007669"/>
    <property type="project" value="UniProtKB-EC"/>
</dbReference>
<keyword evidence="17" id="KW-0573">Peptidoglycan synthesis</keyword>
<evidence type="ECO:0000259" key="30">
    <source>
        <dbReference type="Pfam" id="PF00912"/>
    </source>
</evidence>
<sequence>MKKKKKQRGAGAEPVSADILPQQTPSDGFAPQEAWDAPTDAPEEYAPVDAWDAPESEAQEADFAPGEPYMQDDGFAGGEPYAQDEDFAGGEPYAQDVDFAPDEPELDAPFSAPHGSYMPPPSDLDDEPAEDGGQDDRPAPITIFRPRTRRPNFILSVIVSTLRLICVLVIVLSLAGAGALVGIGKAYVETAPTLDLAKIDDQAQTSFIYDAQGNLITDYKGTEDRIMVSIDEIPTQLQNAFVAVEDARFFTHNGVDVKRIIGAFISNMSSDSQQGGSTITQQLIKQTVLSDEQSYKRKLQEAYLAMQLETRYTKEQILEAYLNTIFLGGSYYGVKVAANGYFGKELNELTLRECAMLAGLTRSPNYYNPRKNFYTRNTEDNSATAKITNDRTDYVLRMMYENQFITREQYEAALDPSTATVLETSPVSTDMYDYAYYVEYAITDVVDTFLELNQLEDTSANRYAMENKLRTGGYSVYLCIDTELQDILEDTLANWDDYPRTRNPSDAVYRARNADGTYTEIPQPQVGAAILDYRTGELKAIAGGRYAPTQRKTLNRASDINMPVGSAIKPISVYAPAVDLGGSPASIVYNMPVPIKGWTVDGKDSFPQNYGGGGYKGPETFREALRQSHNTAAAQALMTYVGVERSAQYLRLMGVDDKNIIEGGFGLALGSSGLTPIQMAVAFGTLANKGVYLEPLSFSKIIDSNGNVIVDAHAIQEKRQVFKASTAYLVVDMLKGVVSSGTGSKAKISSQIVAGKTGTNSDARGVTFAGMTGWYAAALWIGHDNYQPLTSKATGGNDAAPLWQSFMEKIHKAKGLDSREIIDGSPEDYGLVKATTCGVSGQLATDACRHDINGYSTVTDYWDPANVPTQYCSMHSELPICTVSGRLATEYCPSNVVENRAIVVIPQGHPLYDYTESYGSVIRQYLGPFATSKDSSAISTTVCDVHTSDWVYQNSVNAQSLRDEAYNLTIDAYNRVGAASAWLSAEQLQSVNTAIYAVEAVIYSDYIDTATLQNAVDNLRWALSNAGI</sequence>
<evidence type="ECO:0000259" key="29">
    <source>
        <dbReference type="Pfam" id="PF00905"/>
    </source>
</evidence>
<evidence type="ECO:0000256" key="5">
    <source>
        <dbReference type="ARBA" id="ARBA00007739"/>
    </source>
</evidence>
<comment type="similarity">
    <text evidence="5">In the N-terminal section; belongs to the glycosyltransferase 51 family.</text>
</comment>
<dbReference type="GO" id="GO:0005886">
    <property type="term" value="C:plasma membrane"/>
    <property type="evidence" value="ECO:0007669"/>
    <property type="project" value="UniProtKB-SubCell"/>
</dbReference>
<evidence type="ECO:0000256" key="15">
    <source>
        <dbReference type="ARBA" id="ARBA00022960"/>
    </source>
</evidence>
<evidence type="ECO:0000256" key="22">
    <source>
        <dbReference type="ARBA" id="ARBA00023316"/>
    </source>
</evidence>
<evidence type="ECO:0000256" key="13">
    <source>
        <dbReference type="ARBA" id="ARBA00022692"/>
    </source>
</evidence>
<keyword evidence="10" id="KW-0645">Protease</keyword>
<comment type="caution">
    <text evidence="31">The sequence shown here is derived from an EMBL/GenBank/DDBJ whole genome shotgun (WGS) entry which is preliminary data.</text>
</comment>
<name>A0A9D0Z8Y1_9FIRM</name>
<evidence type="ECO:0000256" key="25">
    <source>
        <dbReference type="ARBA" id="ARBA00049902"/>
    </source>
</evidence>
<feature type="region of interest" description="Disordered" evidence="27">
    <location>
        <begin position="1"/>
        <end position="143"/>
    </location>
</feature>
<keyword evidence="21" id="KW-0511">Multifunctional enzyme</keyword>
<evidence type="ECO:0000313" key="32">
    <source>
        <dbReference type="Proteomes" id="UP000886887"/>
    </source>
</evidence>
<keyword evidence="16" id="KW-0735">Signal-anchor</keyword>
<keyword evidence="14" id="KW-0378">Hydrolase</keyword>
<dbReference type="GO" id="GO:0071555">
    <property type="term" value="P:cell wall organization"/>
    <property type="evidence" value="ECO:0007669"/>
    <property type="project" value="UniProtKB-KW"/>
</dbReference>
<dbReference type="PANTHER" id="PTHR32282">
    <property type="entry name" value="BINDING PROTEIN TRANSPEPTIDASE, PUTATIVE-RELATED"/>
    <property type="match status" value="1"/>
</dbReference>
<dbReference type="GO" id="GO:0008658">
    <property type="term" value="F:penicillin binding"/>
    <property type="evidence" value="ECO:0007669"/>
    <property type="project" value="InterPro"/>
</dbReference>
<keyword evidence="22" id="KW-0961">Cell wall biogenesis/degradation</keyword>
<evidence type="ECO:0000256" key="18">
    <source>
        <dbReference type="ARBA" id="ARBA00022989"/>
    </source>
</evidence>
<evidence type="ECO:0000256" key="14">
    <source>
        <dbReference type="ARBA" id="ARBA00022801"/>
    </source>
</evidence>